<evidence type="ECO:0000313" key="8">
    <source>
        <dbReference type="EMBL" id="SPJ22312.1"/>
    </source>
</evidence>
<dbReference type="NCBIfam" id="TIGR00255">
    <property type="entry name" value="YicC/YloC family endoribonuclease"/>
    <property type="match status" value="1"/>
</dbReference>
<dbReference type="RefSeq" id="WP_108892220.1">
    <property type="nucleotide sequence ID" value="NZ_ONZF01000001.1"/>
</dbReference>
<comment type="similarity">
    <text evidence="5">Belongs to the YicC/YloC family.</text>
</comment>
<evidence type="ECO:0000256" key="1">
    <source>
        <dbReference type="ARBA" id="ARBA00001968"/>
    </source>
</evidence>
<accession>A0A2R8BQ54</accession>
<dbReference type="EMBL" id="ONZF01000001">
    <property type="protein sequence ID" value="SPJ22312.1"/>
    <property type="molecule type" value="Genomic_DNA"/>
</dbReference>
<dbReference type="GO" id="GO:0016787">
    <property type="term" value="F:hydrolase activity"/>
    <property type="evidence" value="ECO:0007669"/>
    <property type="project" value="UniProtKB-KW"/>
</dbReference>
<dbReference type="AlphaFoldDB" id="A0A2R8BQ54"/>
<evidence type="ECO:0000256" key="4">
    <source>
        <dbReference type="ARBA" id="ARBA00022801"/>
    </source>
</evidence>
<keyword evidence="2" id="KW-0540">Nuclease</keyword>
<keyword evidence="9" id="KW-1185">Reference proteome</keyword>
<dbReference type="InterPro" id="IPR005229">
    <property type="entry name" value="YicC/YloC-like"/>
</dbReference>
<organism evidence="8 9">
    <name type="scientific">Palleronia abyssalis</name>
    <dbReference type="NCBI Taxonomy" id="1501240"/>
    <lineage>
        <taxon>Bacteria</taxon>
        <taxon>Pseudomonadati</taxon>
        <taxon>Pseudomonadota</taxon>
        <taxon>Alphaproteobacteria</taxon>
        <taxon>Rhodobacterales</taxon>
        <taxon>Roseobacteraceae</taxon>
        <taxon>Palleronia</taxon>
    </lineage>
</organism>
<reference evidence="8 9" key="1">
    <citation type="submission" date="2018-03" db="EMBL/GenBank/DDBJ databases">
        <authorList>
            <person name="Keele B.F."/>
        </authorList>
    </citation>
    <scope>NUCLEOTIDE SEQUENCE [LARGE SCALE GENOMIC DNA]</scope>
    <source>
        <strain evidence="8 9">CECT 8504</strain>
    </source>
</reference>
<name>A0A2R8BQ54_9RHOB</name>
<protein>
    <recommendedName>
        <fullName evidence="10">YicC family protein</fullName>
    </recommendedName>
</protein>
<feature type="domain" description="Endoribonuclease YicC-like N-terminal" evidence="6">
    <location>
        <begin position="3"/>
        <end position="157"/>
    </location>
</feature>
<evidence type="ECO:0000256" key="5">
    <source>
        <dbReference type="ARBA" id="ARBA00035648"/>
    </source>
</evidence>
<dbReference type="InterPro" id="IPR013551">
    <property type="entry name" value="YicC-like_C"/>
</dbReference>
<dbReference type="Pfam" id="PF03755">
    <property type="entry name" value="YicC-like_N"/>
    <property type="match status" value="1"/>
</dbReference>
<evidence type="ECO:0000259" key="7">
    <source>
        <dbReference type="Pfam" id="PF08340"/>
    </source>
</evidence>
<sequence length="293" mass="31759">MTASMTGFASETGAWEGWTWGWEMRSVNGKGLDLRLRVPDWIGGLETGLRQRVQAALARGNVTVSLRLTREAISGGVDRVAVETALTQISTVEAIAAEKGRPLAPVRAIDILQIRTAPESLSPEAEAGLRDTLIAQFEDEVLPAFVTSRLDEGRALDAILMQQLDRIGDLVAQASTAARDRQAGQGDALRAAIARIAPEASVDPDRLAQELALLAVKQDVTEELDRLCAHVAAAKAEMRRDGPKGRKLDFLMQEFNREANTLCSKSQDAALTAIGLDLKTVIDQLREQVQNVE</sequence>
<evidence type="ECO:0000256" key="2">
    <source>
        <dbReference type="ARBA" id="ARBA00022722"/>
    </source>
</evidence>
<keyword evidence="3" id="KW-0255">Endonuclease</keyword>
<feature type="domain" description="Endoribonuclease YicC-like C-terminal" evidence="7">
    <location>
        <begin position="181"/>
        <end position="293"/>
    </location>
</feature>
<dbReference type="Pfam" id="PF08340">
    <property type="entry name" value="YicC-like_C"/>
    <property type="match status" value="1"/>
</dbReference>
<evidence type="ECO:0000256" key="3">
    <source>
        <dbReference type="ARBA" id="ARBA00022759"/>
    </source>
</evidence>
<gene>
    <name evidence="8" type="ORF">PAA8504_00102</name>
</gene>
<dbReference type="OrthoDB" id="9771229at2"/>
<evidence type="ECO:0008006" key="10">
    <source>
        <dbReference type="Google" id="ProtNLM"/>
    </source>
</evidence>
<dbReference type="Proteomes" id="UP000244912">
    <property type="component" value="Unassembled WGS sequence"/>
</dbReference>
<comment type="cofactor">
    <cofactor evidence="1">
        <name>a divalent metal cation</name>
        <dbReference type="ChEBI" id="CHEBI:60240"/>
    </cofactor>
</comment>
<evidence type="ECO:0000259" key="6">
    <source>
        <dbReference type="Pfam" id="PF03755"/>
    </source>
</evidence>
<dbReference type="PANTHER" id="PTHR30636">
    <property type="entry name" value="UPF0701 PROTEIN YICC"/>
    <property type="match status" value="1"/>
</dbReference>
<keyword evidence="4" id="KW-0378">Hydrolase</keyword>
<dbReference type="InterPro" id="IPR013527">
    <property type="entry name" value="YicC-like_N"/>
</dbReference>
<dbReference type="GO" id="GO:0004521">
    <property type="term" value="F:RNA endonuclease activity"/>
    <property type="evidence" value="ECO:0007669"/>
    <property type="project" value="InterPro"/>
</dbReference>
<evidence type="ECO:0000313" key="9">
    <source>
        <dbReference type="Proteomes" id="UP000244912"/>
    </source>
</evidence>
<proteinExistence type="inferred from homology"/>
<dbReference type="PANTHER" id="PTHR30636:SF3">
    <property type="entry name" value="UPF0701 PROTEIN YICC"/>
    <property type="match status" value="1"/>
</dbReference>